<keyword evidence="1" id="KW-0732">Signal</keyword>
<dbReference type="Proteomes" id="UP000540989">
    <property type="component" value="Unassembled WGS sequence"/>
</dbReference>
<protein>
    <recommendedName>
        <fullName evidence="4">3-keto-disaccharide hydrolase domain-containing protein</fullName>
    </recommendedName>
</protein>
<evidence type="ECO:0000313" key="3">
    <source>
        <dbReference type="Proteomes" id="UP000540989"/>
    </source>
</evidence>
<sequence>MPRPRVYPHFILFGFITLCLSLPASVSGAGPDAKAGQVISMAANHWHPAGEKVDVQYVMKEGFPDGMIVLKSGDLALNDLSFRDGTLEFDMKPLAQDIPGMRFRQRDSQNGEEFYIRSFPDCRAENDCIQYSPVINGFMLWNVYPQYQRRAPVVFDGWNHIRLVISGKRMNVFINDSVQPTLAIGELLGNTRQGGLELHGPAAFANLVVSPGETDGLSPVPLPDSTGSDTNIVHDWLLAPLTSLHYGSTPRYAESPQEPKTWKHIRSERFGIVNLNRQFKGSNEAPALTWVKTSIDSDKDQQKRISLGWIGQTWVFVNGSLITSGKNFYYPESERRSPDGRLSLNNGSFMIPLHRGHNEIMIALYSSVHDDARSRTAYGWGFAMRYEDMRGLVVLR</sequence>
<evidence type="ECO:0000313" key="2">
    <source>
        <dbReference type="EMBL" id="MBB5055418.1"/>
    </source>
</evidence>
<reference evidence="2 3" key="1">
    <citation type="submission" date="2020-08" db="EMBL/GenBank/DDBJ databases">
        <title>Genomic Encyclopedia of Type Strains, Phase IV (KMG-V): Genome sequencing to study the core and pangenomes of soil and plant-associated prokaryotes.</title>
        <authorList>
            <person name="Whitman W."/>
        </authorList>
    </citation>
    <scope>NUCLEOTIDE SEQUENCE [LARGE SCALE GENOMIC DNA]</scope>
    <source>
        <strain evidence="2 3">M8UP14</strain>
    </source>
</reference>
<feature type="chain" id="PRO_5030517883" description="3-keto-disaccharide hydrolase domain-containing protein" evidence="1">
    <location>
        <begin position="30"/>
        <end position="396"/>
    </location>
</feature>
<evidence type="ECO:0000256" key="1">
    <source>
        <dbReference type="SAM" id="SignalP"/>
    </source>
</evidence>
<organism evidence="2 3">
    <name type="scientific">Granulicella aggregans</name>
    <dbReference type="NCBI Taxonomy" id="474949"/>
    <lineage>
        <taxon>Bacteria</taxon>
        <taxon>Pseudomonadati</taxon>
        <taxon>Acidobacteriota</taxon>
        <taxon>Terriglobia</taxon>
        <taxon>Terriglobales</taxon>
        <taxon>Acidobacteriaceae</taxon>
        <taxon>Granulicella</taxon>
    </lineage>
</organism>
<evidence type="ECO:0008006" key="4">
    <source>
        <dbReference type="Google" id="ProtNLM"/>
    </source>
</evidence>
<gene>
    <name evidence="2" type="ORF">HDF16_000087</name>
</gene>
<feature type="signal peptide" evidence="1">
    <location>
        <begin position="1"/>
        <end position="29"/>
    </location>
</feature>
<dbReference type="RefSeq" id="WP_184213092.1">
    <property type="nucleotide sequence ID" value="NZ_JACHIP010000001.1"/>
</dbReference>
<comment type="caution">
    <text evidence="2">The sequence shown here is derived from an EMBL/GenBank/DDBJ whole genome shotgun (WGS) entry which is preliminary data.</text>
</comment>
<accession>A0A7W7Z8U6</accession>
<dbReference type="Gene3D" id="2.60.120.560">
    <property type="entry name" value="Exo-inulinase, domain 1"/>
    <property type="match status" value="1"/>
</dbReference>
<dbReference type="EMBL" id="JACHIP010000001">
    <property type="protein sequence ID" value="MBB5055418.1"/>
    <property type="molecule type" value="Genomic_DNA"/>
</dbReference>
<dbReference type="AlphaFoldDB" id="A0A7W7Z8U6"/>
<proteinExistence type="predicted"/>
<keyword evidence="3" id="KW-1185">Reference proteome</keyword>
<name>A0A7W7Z8U6_9BACT</name>